<keyword evidence="4" id="KW-1185">Reference proteome</keyword>
<dbReference type="STRING" id="933084.A0A067Q549"/>
<keyword evidence="2" id="KW-0812">Transmembrane</keyword>
<evidence type="ECO:0000313" key="4">
    <source>
        <dbReference type="Proteomes" id="UP000027265"/>
    </source>
</evidence>
<dbReference type="Proteomes" id="UP000027265">
    <property type="component" value="Unassembled WGS sequence"/>
</dbReference>
<keyword evidence="2" id="KW-1133">Transmembrane helix</keyword>
<name>A0A067Q549_9AGAM</name>
<organism evidence="3 4">
    <name type="scientific">Jaapia argillacea MUCL 33604</name>
    <dbReference type="NCBI Taxonomy" id="933084"/>
    <lineage>
        <taxon>Eukaryota</taxon>
        <taxon>Fungi</taxon>
        <taxon>Dikarya</taxon>
        <taxon>Basidiomycota</taxon>
        <taxon>Agaricomycotina</taxon>
        <taxon>Agaricomycetes</taxon>
        <taxon>Agaricomycetidae</taxon>
        <taxon>Jaapiales</taxon>
        <taxon>Jaapiaceae</taxon>
        <taxon>Jaapia</taxon>
    </lineage>
</organism>
<evidence type="ECO:0000313" key="3">
    <source>
        <dbReference type="EMBL" id="KDQ57721.1"/>
    </source>
</evidence>
<feature type="compositionally biased region" description="Acidic residues" evidence="1">
    <location>
        <begin position="243"/>
        <end position="252"/>
    </location>
</feature>
<proteinExistence type="predicted"/>
<feature type="region of interest" description="Disordered" evidence="1">
    <location>
        <begin position="228"/>
        <end position="252"/>
    </location>
</feature>
<evidence type="ECO:0000256" key="2">
    <source>
        <dbReference type="SAM" id="Phobius"/>
    </source>
</evidence>
<dbReference type="OrthoDB" id="4838853at2759"/>
<sequence>MNCVIFVSLAAYVLYMFRVVIPVRAQFNRGLTPSSALVHYSCEDSTSEASYLRFRSILSLSHILYEPRPTIHDSPTPLCLHPTRTDTKPLLSTIPSGQRPENGKIILFFKFTLLFVEAGVLPLILFFSIRWGARLSNTKNLAIITSIISTYSGYKLAMRMYRLWISDGHYQWRPIGHLQDVGCRCLYNHDPSRREGLLRSPNRRFIIEPDVVAVEPVNGWKYNDKWFPSHTLGGRGSSGESSDPADEESSRR</sequence>
<accession>A0A067Q549</accession>
<dbReference type="InParanoid" id="A0A067Q549"/>
<dbReference type="EMBL" id="KL197719">
    <property type="protein sequence ID" value="KDQ57721.1"/>
    <property type="molecule type" value="Genomic_DNA"/>
</dbReference>
<protein>
    <submittedName>
        <fullName evidence="3">Uncharacterized protein</fullName>
    </submittedName>
</protein>
<dbReference type="HOGENOM" id="CLU_1102923_0_0_1"/>
<gene>
    <name evidence="3" type="ORF">JAAARDRAFT_273282</name>
</gene>
<feature type="transmembrane region" description="Helical" evidence="2">
    <location>
        <begin position="105"/>
        <end position="129"/>
    </location>
</feature>
<reference evidence="4" key="1">
    <citation type="journal article" date="2014" name="Proc. Natl. Acad. Sci. U.S.A.">
        <title>Extensive sampling of basidiomycete genomes demonstrates inadequacy of the white-rot/brown-rot paradigm for wood decay fungi.</title>
        <authorList>
            <person name="Riley R."/>
            <person name="Salamov A.A."/>
            <person name="Brown D.W."/>
            <person name="Nagy L.G."/>
            <person name="Floudas D."/>
            <person name="Held B.W."/>
            <person name="Levasseur A."/>
            <person name="Lombard V."/>
            <person name="Morin E."/>
            <person name="Otillar R."/>
            <person name="Lindquist E.A."/>
            <person name="Sun H."/>
            <person name="LaButti K.M."/>
            <person name="Schmutz J."/>
            <person name="Jabbour D."/>
            <person name="Luo H."/>
            <person name="Baker S.E."/>
            <person name="Pisabarro A.G."/>
            <person name="Walton J.D."/>
            <person name="Blanchette R.A."/>
            <person name="Henrissat B."/>
            <person name="Martin F."/>
            <person name="Cullen D."/>
            <person name="Hibbett D.S."/>
            <person name="Grigoriev I.V."/>
        </authorList>
    </citation>
    <scope>NUCLEOTIDE SEQUENCE [LARGE SCALE GENOMIC DNA]</scope>
    <source>
        <strain evidence="4">MUCL 33604</strain>
    </source>
</reference>
<dbReference type="AlphaFoldDB" id="A0A067Q549"/>
<evidence type="ECO:0000256" key="1">
    <source>
        <dbReference type="SAM" id="MobiDB-lite"/>
    </source>
</evidence>
<keyword evidence="2" id="KW-0472">Membrane</keyword>